<sequence length="203" mass="22255">MKRILILSVLLSAAMTAVQAQGLKFGFKGGLDVTEMRFNKSVFDTSNKTGWFFGPTAQVSLPVSGLGVDISAFYDQKKSEVNDETITQKNILIPLNLRWKLGLGSQAGIYLAAGPQFGFNVGDDEFEWTDRASRRNTFQLKKSSFSVNLGAGVYLSKHLEIGFCYNIAMGSTADATFSDAIDSTIKTDDAKPKSWQISAAYFF</sequence>
<dbReference type="Proteomes" id="UP000199373">
    <property type="component" value="Unassembled WGS sequence"/>
</dbReference>
<dbReference type="EMBL" id="FOIQ01000003">
    <property type="protein sequence ID" value="SEW10504.1"/>
    <property type="molecule type" value="Genomic_DNA"/>
</dbReference>
<feature type="signal peptide" evidence="2">
    <location>
        <begin position="1"/>
        <end position="20"/>
    </location>
</feature>
<accession>A0A1I0P8E9</accession>
<name>A0A1I0P8E9_9BACT</name>
<feature type="domain" description="Outer membrane protein beta-barrel" evidence="3">
    <location>
        <begin position="8"/>
        <end position="203"/>
    </location>
</feature>
<proteinExistence type="predicted"/>
<evidence type="ECO:0000259" key="3">
    <source>
        <dbReference type="Pfam" id="PF13505"/>
    </source>
</evidence>
<keyword evidence="5" id="KW-1185">Reference proteome</keyword>
<evidence type="ECO:0000313" key="5">
    <source>
        <dbReference type="Proteomes" id="UP000199373"/>
    </source>
</evidence>
<reference evidence="4 5" key="1">
    <citation type="submission" date="2016-10" db="EMBL/GenBank/DDBJ databases">
        <authorList>
            <person name="de Groot N.N."/>
        </authorList>
    </citation>
    <scope>NUCLEOTIDE SEQUENCE [LARGE SCALE GENOMIC DNA]</scope>
    <source>
        <strain evidence="4 5">TC2-24</strain>
    </source>
</reference>
<evidence type="ECO:0000313" key="4">
    <source>
        <dbReference type="EMBL" id="SEW10504.1"/>
    </source>
</evidence>
<keyword evidence="1 2" id="KW-0732">Signal</keyword>
<evidence type="ECO:0000256" key="2">
    <source>
        <dbReference type="SAM" id="SignalP"/>
    </source>
</evidence>
<feature type="chain" id="PRO_5011744006" evidence="2">
    <location>
        <begin position="21"/>
        <end position="203"/>
    </location>
</feature>
<protein>
    <submittedName>
        <fullName evidence="4">Outer membrane protein beta-barrel domain-containing protein</fullName>
    </submittedName>
</protein>
<organism evidence="4 5">
    <name type="scientific">Prevotella aff. ruminicola Tc2-24</name>
    <dbReference type="NCBI Taxonomy" id="81582"/>
    <lineage>
        <taxon>Bacteria</taxon>
        <taxon>Pseudomonadati</taxon>
        <taxon>Bacteroidota</taxon>
        <taxon>Bacteroidia</taxon>
        <taxon>Bacteroidales</taxon>
        <taxon>Prevotellaceae</taxon>
        <taxon>Prevotella</taxon>
    </lineage>
</organism>
<dbReference type="Pfam" id="PF13505">
    <property type="entry name" value="OMP_b-brl"/>
    <property type="match status" value="1"/>
</dbReference>
<dbReference type="AlphaFoldDB" id="A0A1I0P8E9"/>
<evidence type="ECO:0000256" key="1">
    <source>
        <dbReference type="ARBA" id="ARBA00022729"/>
    </source>
</evidence>
<dbReference type="RefSeq" id="WP_091915841.1">
    <property type="nucleotide sequence ID" value="NZ_FOIQ01000003.1"/>
</dbReference>
<gene>
    <name evidence="4" type="ORF">SAMN04487850_1677</name>
</gene>
<dbReference type="InterPro" id="IPR027385">
    <property type="entry name" value="Beta-barrel_OMP"/>
</dbReference>